<dbReference type="OrthoDB" id="5464900at2"/>
<reference evidence="2" key="1">
    <citation type="submission" date="2016-11" db="EMBL/GenBank/DDBJ databases">
        <title>Complete Genome Sequence of alachlor-degrading Sphingomonas sp. strain JJ-A5.</title>
        <authorList>
            <person name="Lee H."/>
            <person name="Ka J.-O."/>
        </authorList>
    </citation>
    <scope>NUCLEOTIDE SEQUENCE [LARGE SCALE GENOMIC DNA]</scope>
    <source>
        <strain evidence="2">JJ-A5</strain>
    </source>
</reference>
<dbReference type="AlphaFoldDB" id="A0A1L3ZSA9"/>
<dbReference type="KEGG" id="sphj:BSL82_03675"/>
<dbReference type="RefSeq" id="WP_072596083.1">
    <property type="nucleotide sequence ID" value="NZ_CP018221.1"/>
</dbReference>
<proteinExistence type="predicted"/>
<dbReference type="InterPro" id="IPR056909">
    <property type="entry name" value="SU10_portal"/>
</dbReference>
<evidence type="ECO:0000313" key="2">
    <source>
        <dbReference type="Proteomes" id="UP000182063"/>
    </source>
</evidence>
<evidence type="ECO:0000313" key="1">
    <source>
        <dbReference type="EMBL" id="API58516.1"/>
    </source>
</evidence>
<dbReference type="STRING" id="1921510.BSL82_03675"/>
<gene>
    <name evidence="1" type="ORF">BSL82_03675</name>
</gene>
<evidence type="ECO:0008006" key="3">
    <source>
        <dbReference type="Google" id="ProtNLM"/>
    </source>
</evidence>
<organism evidence="1 2">
    <name type="scientific">Tardibacter chloracetimidivorans</name>
    <dbReference type="NCBI Taxonomy" id="1921510"/>
    <lineage>
        <taxon>Bacteria</taxon>
        <taxon>Pseudomonadati</taxon>
        <taxon>Pseudomonadota</taxon>
        <taxon>Alphaproteobacteria</taxon>
        <taxon>Sphingomonadales</taxon>
        <taxon>Sphingomonadaceae</taxon>
        <taxon>Tardibacter</taxon>
    </lineage>
</organism>
<sequence length="687" mass="77685">MKNERIRPLTEDELLNACRSKADAGSTFVDTNLADERRKVTEYYLGQRPYQAREGGSKFVSQDVYLSVETMKAEIVETFGAGSNIVTFSPQNDDDVPLAKQSTAYCEYVVHRQNRGLEVFQDVVHDGLTNRVGLAKVYWDRREIIEEYSFENITQEQAIRLLMNPQFRLKGKPTITQSEDGTVLLSGEVEEITDASQVVIEPIPPEEFIKTGRSRYLDKADYLAHRYRCTLGDLVDDGYDADLVYSITGSDDDLAMDAEKLQREEETTSGFLNDEDNVDEAGRMVTVYESYIRIDFEGTGRRQLWKVVHVGEVLLEKQKVNDHPFVAYVPQPIPHTFYGNNFAARTIQHANTKTVLARAVIEQAVDATNPRWMVARGGVANPRELIDNRRGGVVNVRSLTDSVAPLPSTNINPFVPQVIQMVDSDREDTTGISRLSQGLDKKALSHQNSQGLVQQLTENSQGRTKIIARNFALQFVSQLYLKVYQLAIENETEEKIVEIAGSFVRATPSQWRSRRDVAVDMTLGYGARDQAVEELLVADKALSEKQARWYGDKQSYNVWKRAMEIKGWKNIQEIITDPDTLPPPEPNPLQKAELDEKLKNIDVAERQMALRERQVEREDSRKDAELAIRRIDTLQGIKLKSAEQARKDRETDNRIDIGLAELDLAIEAQVNASPENTRLTAIASPNS</sequence>
<protein>
    <recommendedName>
        <fullName evidence="3">Portal protein</fullName>
    </recommendedName>
</protein>
<name>A0A1L3ZSA9_9SPHN</name>
<dbReference type="Pfam" id="PF23899">
    <property type="entry name" value="SU10_portal"/>
    <property type="match status" value="1"/>
</dbReference>
<keyword evidence="2" id="KW-1185">Reference proteome</keyword>
<dbReference type="Proteomes" id="UP000182063">
    <property type="component" value="Chromosome"/>
</dbReference>
<accession>A0A1L3ZSA9</accession>
<dbReference type="EMBL" id="CP018221">
    <property type="protein sequence ID" value="API58516.1"/>
    <property type="molecule type" value="Genomic_DNA"/>
</dbReference>